<dbReference type="EMBL" id="MN739305">
    <property type="protein sequence ID" value="QHS97836.1"/>
    <property type="molecule type" value="Genomic_DNA"/>
</dbReference>
<feature type="compositionally biased region" description="Basic and acidic residues" evidence="1">
    <location>
        <begin position="262"/>
        <end position="273"/>
    </location>
</feature>
<protein>
    <submittedName>
        <fullName evidence="2">Uncharacterized protein</fullName>
    </submittedName>
</protein>
<dbReference type="AlphaFoldDB" id="A0A6C0C090"/>
<accession>A0A6C0C090</accession>
<feature type="compositionally biased region" description="Basic residues" evidence="1">
    <location>
        <begin position="245"/>
        <end position="261"/>
    </location>
</feature>
<reference evidence="2" key="1">
    <citation type="journal article" date="2020" name="Nature">
        <title>Giant virus diversity and host interactions through global metagenomics.</title>
        <authorList>
            <person name="Schulz F."/>
            <person name="Roux S."/>
            <person name="Paez-Espino D."/>
            <person name="Jungbluth S."/>
            <person name="Walsh D.A."/>
            <person name="Denef V.J."/>
            <person name="McMahon K.D."/>
            <person name="Konstantinidis K.T."/>
            <person name="Eloe-Fadrosh E.A."/>
            <person name="Kyrpides N.C."/>
            <person name="Woyke T."/>
        </authorList>
    </citation>
    <scope>NUCLEOTIDE SEQUENCE</scope>
    <source>
        <strain evidence="2">GVMAG-M-3300020182-33</strain>
    </source>
</reference>
<name>A0A6C0C090_9ZZZZ</name>
<evidence type="ECO:0000256" key="1">
    <source>
        <dbReference type="SAM" id="MobiDB-lite"/>
    </source>
</evidence>
<sequence length="273" mass="31137">MSRQCGNYACSEDLVTLEDFDASTLHEPCIGYADGQCVFCKTARDIEKLNPSFFHKSPGPAIFNTHLKAPQEAKLWKDLSTQCDVQKKVLATEEITFVPPDVKRAEQHYTELRLYMIQHGLKGKVSYVKAMRDVIRMTPRIQEGLNQVKIDNVNVTVYDQELRQRMADILKQGMWPCTLVHEPRVLPYVLSLILEKLCKNKRRGIAVLLRSIEASGEACAEALFQKIDDALTRKISSGRFMKSSQKLKRKSKRASGGKSKSRSQEHLTRHVMR</sequence>
<feature type="region of interest" description="Disordered" evidence="1">
    <location>
        <begin position="242"/>
        <end position="273"/>
    </location>
</feature>
<evidence type="ECO:0000313" key="2">
    <source>
        <dbReference type="EMBL" id="QHS97836.1"/>
    </source>
</evidence>
<proteinExistence type="predicted"/>
<organism evidence="2">
    <name type="scientific">viral metagenome</name>
    <dbReference type="NCBI Taxonomy" id="1070528"/>
    <lineage>
        <taxon>unclassified sequences</taxon>
        <taxon>metagenomes</taxon>
        <taxon>organismal metagenomes</taxon>
    </lineage>
</organism>